<dbReference type="EMBL" id="CP043661">
    <property type="protein sequence ID" value="QNE16619.1"/>
    <property type="molecule type" value="Genomic_DNA"/>
</dbReference>
<dbReference type="AlphaFoldDB" id="A0A7G6WRK4"/>
<sequence>MILLDNIEHLLGDDESRMRNEDDFDSFIAEVVGKSAIVVAARRGTLGDGWADRNGFSVINLEQSSAGQVLQQVEQWHEAVASECETVEDQEKVAARGRELGMALGQLSALMGLSRNPRICALMCEAFLDSSLSLPRDWIALVEDVLERFAEEDSRLDAPAVSGTARMRDLQCGVARWAIHNEPPFDPGHLADAVQELTAGWGVEGSPSVVVERILSRTTLLRRSLGGLAFVNDEMRDHLAAGDLIASGNINYLRAEARNLSNPRLVVAAAGSARHQRATELVTALLDDAEQYPDASEALVVTAYCCAAAARSLESATRSRLQDAVVAVVLQGDVERLAHPRLAPLALDMLVRIVQDDGLAAAAVAAIEVGSRHGDDALPALRAIAGCGAGNCQEILWESWSRFDVRLFAKTVLSVCTSVPDILVIDSPEKFAAVADLPLVGTVEVVCQVDAAEIRGREDLTVRVADAAMIAAAGDLGPNCTMILVAGGG</sequence>
<organism evidence="1 2">
    <name type="scientific">Kribbella qitaiheensis</name>
    <dbReference type="NCBI Taxonomy" id="1544730"/>
    <lineage>
        <taxon>Bacteria</taxon>
        <taxon>Bacillati</taxon>
        <taxon>Actinomycetota</taxon>
        <taxon>Actinomycetes</taxon>
        <taxon>Propionibacteriales</taxon>
        <taxon>Kribbellaceae</taxon>
        <taxon>Kribbella</taxon>
    </lineage>
</organism>
<dbReference type="Proteomes" id="UP000515563">
    <property type="component" value="Chromosome"/>
</dbReference>
<keyword evidence="2" id="KW-1185">Reference proteome</keyword>
<dbReference type="RefSeq" id="WP_185445177.1">
    <property type="nucleotide sequence ID" value="NZ_CP043661.1"/>
</dbReference>
<name>A0A7G6WRK4_9ACTN</name>
<gene>
    <name evidence="1" type="ORF">F1D05_00265</name>
</gene>
<accession>A0A7G6WRK4</accession>
<reference evidence="2" key="1">
    <citation type="submission" date="2019-09" db="EMBL/GenBank/DDBJ databases">
        <title>Antimicrobial potential of Antarctic Bacteria.</title>
        <authorList>
            <person name="Benaud N."/>
            <person name="Edwards R.J."/>
            <person name="Ferrari B.C."/>
        </authorList>
    </citation>
    <scope>NUCLEOTIDE SEQUENCE [LARGE SCALE GENOMIC DNA]</scope>
    <source>
        <strain evidence="2">SPB151</strain>
    </source>
</reference>
<dbReference type="KEGG" id="kqi:F1D05_00265"/>
<proteinExistence type="predicted"/>
<reference evidence="1 2" key="2">
    <citation type="journal article" date="2020" name="Microbiol. Resour. Announc.">
        <title>Antarctic desert soil bacteria exhibit high novel natural product potential, evaluated through long-read genome sequencing and comparative genomics.</title>
        <authorList>
            <person name="Benaud N."/>
            <person name="Edwards R.J."/>
            <person name="Amos T.G."/>
            <person name="D'Agostino P.M."/>
            <person name="Gutierrez-Chavez C."/>
            <person name="Montgomery K."/>
            <person name="Nicetic I."/>
            <person name="Ferrari B.C."/>
        </authorList>
    </citation>
    <scope>NUCLEOTIDE SEQUENCE [LARGE SCALE GENOMIC DNA]</scope>
    <source>
        <strain evidence="1 2">SPB151</strain>
    </source>
</reference>
<evidence type="ECO:0000313" key="2">
    <source>
        <dbReference type="Proteomes" id="UP000515563"/>
    </source>
</evidence>
<evidence type="ECO:0000313" key="1">
    <source>
        <dbReference type="EMBL" id="QNE16619.1"/>
    </source>
</evidence>
<protein>
    <submittedName>
        <fullName evidence="1">Uncharacterized protein</fullName>
    </submittedName>
</protein>